<evidence type="ECO:0000313" key="3">
    <source>
        <dbReference type="Proteomes" id="UP001055712"/>
    </source>
</evidence>
<dbReference type="CDD" id="cd14688">
    <property type="entry name" value="bZIP_YAP"/>
    <property type="match status" value="1"/>
</dbReference>
<organism evidence="2 3">
    <name type="scientific">Chlorella vulgaris</name>
    <name type="common">Green alga</name>
    <dbReference type="NCBI Taxonomy" id="3077"/>
    <lineage>
        <taxon>Eukaryota</taxon>
        <taxon>Viridiplantae</taxon>
        <taxon>Chlorophyta</taxon>
        <taxon>core chlorophytes</taxon>
        <taxon>Trebouxiophyceae</taxon>
        <taxon>Chlorellales</taxon>
        <taxon>Chlorellaceae</taxon>
        <taxon>Chlorella clade</taxon>
        <taxon>Chlorella</taxon>
    </lineage>
</organism>
<dbReference type="Gene3D" id="1.25.70.10">
    <property type="entry name" value="Transcription termination factor 3, mitochondrial"/>
    <property type="match status" value="1"/>
</dbReference>
<feature type="compositionally biased region" description="Low complexity" evidence="1">
    <location>
        <begin position="460"/>
        <end position="478"/>
    </location>
</feature>
<feature type="compositionally biased region" description="Low complexity" evidence="1">
    <location>
        <begin position="268"/>
        <end position="290"/>
    </location>
</feature>
<gene>
    <name evidence="2" type="ORF">D9Q98_010302</name>
</gene>
<evidence type="ECO:0008006" key="4">
    <source>
        <dbReference type="Google" id="ProtNLM"/>
    </source>
</evidence>
<sequence>MEGPPFGAFPWSAPGGTGQGSTDEMLGDGMLGGVSGSMNLVLPSPAAQPPASPGGLVWNAPGGATERGEFAQGFLWFDAQPDFGGWPVKSDSASAPLGGMLPPLPLPESFQQQQQQQQAFVPLDVLGQDTQQQQQQQQQQLPITAGQPAAANGSRRGRGSGGGGRQAGAASRGAASEEERRARNRATQARFRERQKAKNEAALAEHAAAEAELERARQRQAMLRTHNSVLQNMLDAKDSMLGSLAAAAAPEAAAAGVAALQPQPQQRLQLAAAEHAAGAQPLGQQQQQQQQRHEHRQPATDESNPPRPDGQAAAGGAAAAPATSAAGESSRHMGTDGEAGSGGGSGGGGQAGTAGGRPGGLSSSIQAHMEWLGRELTAQLAMLELPATADPDEAMALAHAQLAPMMEEAMPPRLKAHELLELQEHLANHQAAANAPANAAAASSGSGTPGASGGGGGGSAAAAAPLQQQASTASTASGSAGGGDGGGPCASSLGASSERSGSGSGSQPVNLAELLRDKPDLVQHVMSMTAEELLEEWVNLARAFRSLLASYDAHCSAGDLEKILDIFRSWGGTLSLTLRLKPDNAQVLFATAGNAPPGTWEVAAGVLKPTPAQATMLRQLWHAYAGRAQTLRAERTAALQAVHTAAQQATAGCGVGEAGTMAVASLPAVTLSGMTSQYLSLFDAAGKLSSLRDAEFITMLQLMGRVGAVFSPLQKARLVAACYPHFPDVVQVLRVLATGQVADRREQRPLLGGFDSSDVFAASRAVCTASGGRWLPGAPPAGQPTSLKPAVHAWQQHQRLAWQHATTPHRTTVVAAAAAADGTDDKLEMMMRRGKSVSVPPELAAGLAPLAAACGIADVAAVAMEVAALDGSRQQGVLDHGLAVAAYLQGLGIEQDQLGRLLCRCPKLFSRPAEERAGVLFSQLMRLGLSAGLAAACFETRPVAANNRSFEAAISVLAPLMAAGSKGGDRSGEQLLGDLLKKQRAALQLLQYGTETLQHNMDNVLPLGLSRQQLANALRQSWTLLTLKPEHMAELEAVLQQELGADRQLWVKVLHRAARAASCSEATLRQRAQALMMEFGKKEALRMPSAAQVIERYGSYVAGPAAERLAGRLLYLEQLGLMQLLVADKPAARQEWRQSQQGLSAGKEAAGEPVYMVVRDVAIPAPGKFAGLVHDAQARLSEDSELVGSSPSFDDFSQSLKQLPAWQRLWADAEASVVELKQQLPPELLRAGVSGRPRRGDGNG</sequence>
<feature type="compositionally biased region" description="Gly residues" evidence="1">
    <location>
        <begin position="447"/>
        <end position="459"/>
    </location>
</feature>
<dbReference type="OrthoDB" id="515818at2759"/>
<reference evidence="2" key="2">
    <citation type="submission" date="2020-11" db="EMBL/GenBank/DDBJ databases">
        <authorList>
            <person name="Cecchin M."/>
            <person name="Marcolungo L."/>
            <person name="Rossato M."/>
            <person name="Girolomoni L."/>
            <person name="Cosentino E."/>
            <person name="Cuine S."/>
            <person name="Li-Beisson Y."/>
            <person name="Delledonne M."/>
            <person name="Ballottari M."/>
        </authorList>
    </citation>
    <scope>NUCLEOTIDE SEQUENCE</scope>
    <source>
        <strain evidence="2">211/11P</strain>
        <tissue evidence="2">Whole cell</tissue>
    </source>
</reference>
<feature type="compositionally biased region" description="Low complexity" evidence="1">
    <location>
        <begin position="489"/>
        <end position="501"/>
    </location>
</feature>
<comment type="caution">
    <text evidence="2">The sequence shown here is derived from an EMBL/GenBank/DDBJ whole genome shotgun (WGS) entry which is preliminary data.</text>
</comment>
<proteinExistence type="predicted"/>
<dbReference type="InterPro" id="IPR038538">
    <property type="entry name" value="MTERF_sf"/>
</dbReference>
<reference evidence="2" key="1">
    <citation type="journal article" date="2019" name="Plant J.">
        <title>Chlorella vulgaris genome assembly and annotation reveals the molecular basis for metabolic acclimation to high light conditions.</title>
        <authorList>
            <person name="Cecchin M."/>
            <person name="Marcolungo L."/>
            <person name="Rossato M."/>
            <person name="Girolomoni L."/>
            <person name="Cosentino E."/>
            <person name="Cuine S."/>
            <person name="Li-Beisson Y."/>
            <person name="Delledonne M."/>
            <person name="Ballottari M."/>
        </authorList>
    </citation>
    <scope>NUCLEOTIDE SEQUENCE</scope>
    <source>
        <strain evidence="2">211/11P</strain>
    </source>
</reference>
<name>A0A9D4TJY9_CHLVU</name>
<feature type="region of interest" description="Disordered" evidence="1">
    <location>
        <begin position="89"/>
        <end position="200"/>
    </location>
</feature>
<dbReference type="EMBL" id="SIDB01000010">
    <property type="protein sequence ID" value="KAI3427387.1"/>
    <property type="molecule type" value="Genomic_DNA"/>
</dbReference>
<feature type="compositionally biased region" description="Low complexity" evidence="1">
    <location>
        <begin position="131"/>
        <end position="140"/>
    </location>
</feature>
<evidence type="ECO:0000256" key="1">
    <source>
        <dbReference type="SAM" id="MobiDB-lite"/>
    </source>
</evidence>
<feature type="region of interest" description="Disordered" evidence="1">
    <location>
        <begin position="430"/>
        <end position="509"/>
    </location>
</feature>
<feature type="compositionally biased region" description="Gly residues" evidence="1">
    <location>
        <begin position="479"/>
        <end position="488"/>
    </location>
</feature>
<dbReference type="AlphaFoldDB" id="A0A9D4TJY9"/>
<dbReference type="Proteomes" id="UP001055712">
    <property type="component" value="Unassembled WGS sequence"/>
</dbReference>
<feature type="region of interest" description="Disordered" evidence="1">
    <location>
        <begin position="1"/>
        <end position="20"/>
    </location>
</feature>
<feature type="region of interest" description="Disordered" evidence="1">
    <location>
        <begin position="268"/>
        <end position="363"/>
    </location>
</feature>
<feature type="compositionally biased region" description="Gly residues" evidence="1">
    <location>
        <begin position="337"/>
        <end position="359"/>
    </location>
</feature>
<feature type="compositionally biased region" description="Low complexity" evidence="1">
    <location>
        <begin position="309"/>
        <end position="327"/>
    </location>
</feature>
<protein>
    <recommendedName>
        <fullName evidence="4">BZIP domain-containing protein</fullName>
    </recommendedName>
</protein>
<keyword evidence="3" id="KW-1185">Reference proteome</keyword>
<accession>A0A9D4TJY9</accession>
<evidence type="ECO:0000313" key="2">
    <source>
        <dbReference type="EMBL" id="KAI3427387.1"/>
    </source>
</evidence>
<feature type="compositionally biased region" description="Low complexity" evidence="1">
    <location>
        <begin position="430"/>
        <end position="446"/>
    </location>
</feature>
<feature type="compositionally biased region" description="Basic and acidic residues" evidence="1">
    <location>
        <begin position="190"/>
        <end position="199"/>
    </location>
</feature>